<reference evidence="1 2" key="1">
    <citation type="submission" date="2023-03" db="EMBL/GenBank/DDBJ databases">
        <authorList>
            <person name="Pearce D."/>
        </authorList>
    </citation>
    <scope>NUCLEOTIDE SEQUENCE [LARGE SCALE GENOMIC DNA]</scope>
    <source>
        <strain evidence="1">Msz</strain>
    </source>
</reference>
<organism evidence="1 2">
    <name type="scientific">Methylocaldum szegediense</name>
    <dbReference type="NCBI Taxonomy" id="73780"/>
    <lineage>
        <taxon>Bacteria</taxon>
        <taxon>Pseudomonadati</taxon>
        <taxon>Pseudomonadota</taxon>
        <taxon>Gammaproteobacteria</taxon>
        <taxon>Methylococcales</taxon>
        <taxon>Methylococcaceae</taxon>
        <taxon>Methylocaldum</taxon>
    </lineage>
</organism>
<name>A0ABM9HYQ3_9GAMM</name>
<evidence type="ECO:0000313" key="2">
    <source>
        <dbReference type="Proteomes" id="UP001162030"/>
    </source>
</evidence>
<evidence type="ECO:0000313" key="1">
    <source>
        <dbReference type="EMBL" id="CAI8772120.1"/>
    </source>
</evidence>
<proteinExistence type="predicted"/>
<gene>
    <name evidence="1" type="ORF">MSZNOR_1052</name>
</gene>
<protein>
    <submittedName>
        <fullName evidence="1">Uncharacterized protein</fullName>
    </submittedName>
</protein>
<dbReference type="Proteomes" id="UP001162030">
    <property type="component" value="Chromosome"/>
</dbReference>
<sequence>MPKTKPFSFSSLKRDLIKKGLRRRYSGASATVAGLKRDLIKKGLRLFVSYHLQVLYWFETRPD</sequence>
<keyword evidence="2" id="KW-1185">Reference proteome</keyword>
<accession>A0ABM9HYQ3</accession>
<dbReference type="EMBL" id="OX458333">
    <property type="protein sequence ID" value="CAI8772120.1"/>
    <property type="molecule type" value="Genomic_DNA"/>
</dbReference>